<comment type="subcellular location">
    <subcellularLocation>
        <location evidence="1">Cell membrane</location>
        <topology evidence="1">Multi-pass membrane protein</topology>
    </subcellularLocation>
</comment>
<sequence length="431" mass="47259">MFKTFCKYVSLNVLGMIALSCYILADTFFVSQGLGTNGLTALNLAIPIYSFIHGTGLMIGMGASSKFSILKGQNEHDRANQAFMYALYLGAFFAIVYVLIGLFFCEPLLALFGAQDAVMDLSLVYLRTILSFSPFFILNNIVLCFVRNDGSPQLSMAGMIIGSFSNILLDWVFIFPCGWGMFGAAFATGLAPIISLCITSMHFLQKKNTFHVSRCTFSMPQALQIVSMGLPSLVTEAASGIVIILFNMLFMHLDGNTAVAAYGIVANISLVVLSVFTGIAQGIQPILSKAYGQQNHRALQKTYGYAIKTMLIYAIFVFLFLVWKSDGITTIFNSQQNEHLQVLANQGIVLYFIACPFAGFNIITSITFSSTQLTVYGQILSLLRSLILIVPMALLLTFTLGIPGVWLSFPVTEILVSLYGFTLIKKNLYSL</sequence>
<feature type="transmembrane region" description="Helical" evidence="10">
    <location>
        <begin position="9"/>
        <end position="29"/>
    </location>
</feature>
<dbReference type="PANTHER" id="PTHR43823:SF3">
    <property type="entry name" value="MULTIDRUG EXPORT PROTEIN MEPA"/>
    <property type="match status" value="1"/>
</dbReference>
<dbReference type="GO" id="GO:0005886">
    <property type="term" value="C:plasma membrane"/>
    <property type="evidence" value="ECO:0007669"/>
    <property type="project" value="UniProtKB-SubCell"/>
</dbReference>
<dbReference type="NCBIfam" id="TIGR00797">
    <property type="entry name" value="matE"/>
    <property type="match status" value="1"/>
</dbReference>
<keyword evidence="4" id="KW-0813">Transport</keyword>
<dbReference type="InterPro" id="IPR048279">
    <property type="entry name" value="MdtK-like"/>
</dbReference>
<reference evidence="11 12" key="1">
    <citation type="submission" date="2018-06" db="EMBL/GenBank/DDBJ databases">
        <authorList>
            <consortium name="Pathogen Informatics"/>
            <person name="Doyle S."/>
        </authorList>
    </citation>
    <scope>NUCLEOTIDE SEQUENCE [LARGE SCALE GENOMIC DNA]</scope>
    <source>
        <strain evidence="11 12">NCTC11087</strain>
    </source>
</reference>
<evidence type="ECO:0000256" key="2">
    <source>
        <dbReference type="ARBA" id="ARBA00008417"/>
    </source>
</evidence>
<evidence type="ECO:0000256" key="5">
    <source>
        <dbReference type="ARBA" id="ARBA00022475"/>
    </source>
</evidence>
<comment type="similarity">
    <text evidence="2">Belongs to the multi antimicrobial extrusion (MATE) (TC 2.A.66.1) family. MepA subfamily.</text>
</comment>
<evidence type="ECO:0000256" key="10">
    <source>
        <dbReference type="SAM" id="Phobius"/>
    </source>
</evidence>
<dbReference type="GeneID" id="77462821"/>
<evidence type="ECO:0000256" key="9">
    <source>
        <dbReference type="ARBA" id="ARBA00023251"/>
    </source>
</evidence>
<organism evidence="11 12">
    <name type="scientific">Faecalicoccus pleomorphus</name>
    <dbReference type="NCBI Taxonomy" id="1323"/>
    <lineage>
        <taxon>Bacteria</taxon>
        <taxon>Bacillati</taxon>
        <taxon>Bacillota</taxon>
        <taxon>Erysipelotrichia</taxon>
        <taxon>Erysipelotrichales</taxon>
        <taxon>Erysipelotrichaceae</taxon>
        <taxon>Faecalicoccus</taxon>
    </lineage>
</organism>
<feature type="transmembrane region" description="Helical" evidence="10">
    <location>
        <begin position="259"/>
        <end position="283"/>
    </location>
</feature>
<keyword evidence="5" id="KW-1003">Cell membrane</keyword>
<evidence type="ECO:0000256" key="1">
    <source>
        <dbReference type="ARBA" id="ARBA00004651"/>
    </source>
</evidence>
<feature type="transmembrane region" description="Helical" evidence="10">
    <location>
        <begin position="181"/>
        <end position="204"/>
    </location>
</feature>
<feature type="transmembrane region" description="Helical" evidence="10">
    <location>
        <begin position="303"/>
        <end position="323"/>
    </location>
</feature>
<accession>A0A380LMF0</accession>
<name>A0A380LMF0_9FIRM</name>
<feature type="transmembrane region" description="Helical" evidence="10">
    <location>
        <begin position="124"/>
        <end position="145"/>
    </location>
</feature>
<keyword evidence="9" id="KW-0046">Antibiotic resistance</keyword>
<dbReference type="GO" id="GO:0015297">
    <property type="term" value="F:antiporter activity"/>
    <property type="evidence" value="ECO:0007669"/>
    <property type="project" value="InterPro"/>
</dbReference>
<dbReference type="GO" id="GO:0042910">
    <property type="term" value="F:xenobiotic transmembrane transporter activity"/>
    <property type="evidence" value="ECO:0007669"/>
    <property type="project" value="InterPro"/>
</dbReference>
<dbReference type="Pfam" id="PF01554">
    <property type="entry name" value="MatE"/>
    <property type="match status" value="2"/>
</dbReference>
<keyword evidence="12" id="KW-1185">Reference proteome</keyword>
<dbReference type="Proteomes" id="UP000255523">
    <property type="component" value="Unassembled WGS sequence"/>
</dbReference>
<dbReference type="PROSITE" id="PS51257">
    <property type="entry name" value="PROKAR_LIPOPROTEIN"/>
    <property type="match status" value="1"/>
</dbReference>
<dbReference type="CDD" id="cd13143">
    <property type="entry name" value="MATE_MepA_like"/>
    <property type="match status" value="1"/>
</dbReference>
<evidence type="ECO:0000313" key="11">
    <source>
        <dbReference type="EMBL" id="SUO04949.1"/>
    </source>
</evidence>
<dbReference type="InterPro" id="IPR002528">
    <property type="entry name" value="MATE_fam"/>
</dbReference>
<feature type="transmembrane region" description="Helical" evidence="10">
    <location>
        <begin position="225"/>
        <end position="253"/>
    </location>
</feature>
<evidence type="ECO:0000256" key="8">
    <source>
        <dbReference type="ARBA" id="ARBA00023136"/>
    </source>
</evidence>
<evidence type="ECO:0000256" key="4">
    <source>
        <dbReference type="ARBA" id="ARBA00022448"/>
    </source>
</evidence>
<feature type="transmembrane region" description="Helical" evidence="10">
    <location>
        <begin position="375"/>
        <end position="398"/>
    </location>
</feature>
<dbReference type="PANTHER" id="PTHR43823">
    <property type="entry name" value="SPORULATION PROTEIN YKVU"/>
    <property type="match status" value="1"/>
</dbReference>
<keyword evidence="6 10" id="KW-0812">Transmembrane</keyword>
<evidence type="ECO:0000256" key="7">
    <source>
        <dbReference type="ARBA" id="ARBA00022989"/>
    </source>
</evidence>
<protein>
    <recommendedName>
        <fullName evidence="3">Multidrug export protein MepA</fullName>
    </recommendedName>
</protein>
<dbReference type="InterPro" id="IPR045070">
    <property type="entry name" value="MATE_MepA-like"/>
</dbReference>
<keyword evidence="8 10" id="KW-0472">Membrane</keyword>
<gene>
    <name evidence="11" type="primary">matE2_1</name>
    <name evidence="11" type="ORF">NCTC11087_01881</name>
</gene>
<dbReference type="GO" id="GO:0046677">
    <property type="term" value="P:response to antibiotic"/>
    <property type="evidence" value="ECO:0007669"/>
    <property type="project" value="UniProtKB-KW"/>
</dbReference>
<dbReference type="RefSeq" id="WP_022789618.1">
    <property type="nucleotide sequence ID" value="NZ_UHFX01000003.1"/>
</dbReference>
<evidence type="ECO:0000313" key="12">
    <source>
        <dbReference type="Proteomes" id="UP000255523"/>
    </source>
</evidence>
<evidence type="ECO:0000256" key="6">
    <source>
        <dbReference type="ARBA" id="ARBA00022692"/>
    </source>
</evidence>
<feature type="transmembrane region" description="Helical" evidence="10">
    <location>
        <begin position="82"/>
        <end position="104"/>
    </location>
</feature>
<dbReference type="AlphaFoldDB" id="A0A380LMF0"/>
<feature type="transmembrane region" description="Helical" evidence="10">
    <location>
        <begin position="157"/>
        <end position="175"/>
    </location>
</feature>
<evidence type="ECO:0000256" key="3">
    <source>
        <dbReference type="ARBA" id="ARBA00022106"/>
    </source>
</evidence>
<feature type="transmembrane region" description="Helical" evidence="10">
    <location>
        <begin position="41"/>
        <end position="61"/>
    </location>
</feature>
<dbReference type="PIRSF" id="PIRSF006603">
    <property type="entry name" value="DinF"/>
    <property type="match status" value="1"/>
</dbReference>
<keyword evidence="7 10" id="KW-1133">Transmembrane helix</keyword>
<dbReference type="EMBL" id="UHFX01000003">
    <property type="protein sequence ID" value="SUO04949.1"/>
    <property type="molecule type" value="Genomic_DNA"/>
</dbReference>
<feature type="transmembrane region" description="Helical" evidence="10">
    <location>
        <begin position="343"/>
        <end position="363"/>
    </location>
</feature>
<proteinExistence type="inferred from homology"/>
<dbReference type="InterPro" id="IPR051327">
    <property type="entry name" value="MATE_MepA_subfamily"/>
</dbReference>